<keyword evidence="3" id="KW-0378">Hydrolase</keyword>
<dbReference type="PROSITE" id="PS50600">
    <property type="entry name" value="ULP_PROTEASE"/>
    <property type="match status" value="1"/>
</dbReference>
<evidence type="ECO:0000313" key="6">
    <source>
        <dbReference type="EnsemblPlants" id="AUR62013878-RA:cds"/>
    </source>
</evidence>
<sequence length="670" mass="75652">MVKKKVSGDDNVALGSIKGFRYSRAQKAVNKMDAGRKKMLKGEGSTSKGNKRKRQEKEDDEPDRKITCRCRPSLVKVISGLSPTQKKDVEEVGFGGLLSLRVESIVGGILPWLVESFNGYTCMFCVADGKEFVVTKHDVCDVFGLPKVEGREVPEMKGSYKGQSQDDSALKNKWRASFDVGVKELIPLARLETRIKELVDGGDEFKRLFVMHALSSMLVPTANRTVNFRLVNAVDDVDQIKNLDWCSFVLRKLMNFVVSYKNSEAKDSISGCLLLLKIMYFHRLNFQGVVENSTIPLIQHWTDKKVRNRVSLELKAGGFGQGVLNELTYPVSSKCVDLNVNNLSKGEGCAVPIDDDRRCVTFDLPEGVLTDSEIKSAATDDLHEEFLYMKRNMELFSSVNSNCFSSLQRLVHSRFVEHFVSLDADSIELSQTQQLLSNLHYHKLIDGLIDEFIKMNENLVTYGLHFLIPREDMVSLVHPNLFAFLQVSEGNEDSSASSVVSDLHEIWDEWVTYENSCCDVIGADLVYFPILVDEHYVMFVIDHGNELVHYVDNIIWSHDMITYFQNLTFYLSKVDNNDCGVYMMCHMEHFVGDTSFSVDELRTICAKLVLSDMNESRSDVLAEVEKFNEKKSDLAYVAEIEGRRKAAAAEKKKKKSETAPPTVDTAPKSK</sequence>
<dbReference type="GO" id="GO:0006508">
    <property type="term" value="P:proteolysis"/>
    <property type="evidence" value="ECO:0007669"/>
    <property type="project" value="UniProtKB-KW"/>
</dbReference>
<reference evidence="6" key="2">
    <citation type="submission" date="2021-03" db="UniProtKB">
        <authorList>
            <consortium name="EnsemblPlants"/>
        </authorList>
    </citation>
    <scope>IDENTIFICATION</scope>
</reference>
<accession>A0A803LIT1</accession>
<keyword evidence="7" id="KW-1185">Reference proteome</keyword>
<name>A0A803LIT1_CHEQI</name>
<organism evidence="6 7">
    <name type="scientific">Chenopodium quinoa</name>
    <name type="common">Quinoa</name>
    <dbReference type="NCBI Taxonomy" id="63459"/>
    <lineage>
        <taxon>Eukaryota</taxon>
        <taxon>Viridiplantae</taxon>
        <taxon>Streptophyta</taxon>
        <taxon>Embryophyta</taxon>
        <taxon>Tracheophyta</taxon>
        <taxon>Spermatophyta</taxon>
        <taxon>Magnoliopsida</taxon>
        <taxon>eudicotyledons</taxon>
        <taxon>Gunneridae</taxon>
        <taxon>Pentapetalae</taxon>
        <taxon>Caryophyllales</taxon>
        <taxon>Chenopodiaceae</taxon>
        <taxon>Chenopodioideae</taxon>
        <taxon>Atripliceae</taxon>
        <taxon>Chenopodium</taxon>
    </lineage>
</organism>
<reference evidence="6" key="1">
    <citation type="journal article" date="2017" name="Nature">
        <title>The genome of Chenopodium quinoa.</title>
        <authorList>
            <person name="Jarvis D.E."/>
            <person name="Ho Y.S."/>
            <person name="Lightfoot D.J."/>
            <person name="Schmoeckel S.M."/>
            <person name="Li B."/>
            <person name="Borm T.J.A."/>
            <person name="Ohyanagi H."/>
            <person name="Mineta K."/>
            <person name="Michell C.T."/>
            <person name="Saber N."/>
            <person name="Kharbatia N.M."/>
            <person name="Rupper R.R."/>
            <person name="Sharp A.R."/>
            <person name="Dally N."/>
            <person name="Boughton B.A."/>
            <person name="Woo Y.H."/>
            <person name="Gao G."/>
            <person name="Schijlen E.G.W.M."/>
            <person name="Guo X."/>
            <person name="Momin A.A."/>
            <person name="Negrao S."/>
            <person name="Al-Babili S."/>
            <person name="Gehring C."/>
            <person name="Roessner U."/>
            <person name="Jung C."/>
            <person name="Murphy K."/>
            <person name="Arold S.T."/>
            <person name="Gojobori T."/>
            <person name="van der Linden C.G."/>
            <person name="van Loo E.N."/>
            <person name="Jellen E.N."/>
            <person name="Maughan P.J."/>
            <person name="Tester M."/>
        </authorList>
    </citation>
    <scope>NUCLEOTIDE SEQUENCE [LARGE SCALE GENOMIC DNA]</scope>
    <source>
        <strain evidence="6">cv. PI 614886</strain>
    </source>
</reference>
<proteinExistence type="inferred from homology"/>
<dbReference type="Gene3D" id="3.40.395.10">
    <property type="entry name" value="Adenoviral Proteinase, Chain A"/>
    <property type="match status" value="1"/>
</dbReference>
<protein>
    <recommendedName>
        <fullName evidence="5">Ubiquitin-like protease family profile domain-containing protein</fullName>
    </recommendedName>
</protein>
<evidence type="ECO:0000256" key="3">
    <source>
        <dbReference type="ARBA" id="ARBA00022801"/>
    </source>
</evidence>
<dbReference type="PANTHER" id="PTHR34835">
    <property type="entry name" value="OS07G0283600 PROTEIN-RELATED"/>
    <property type="match status" value="1"/>
</dbReference>
<evidence type="ECO:0000256" key="2">
    <source>
        <dbReference type="ARBA" id="ARBA00022670"/>
    </source>
</evidence>
<dbReference type="Gramene" id="AUR62013878-RA">
    <property type="protein sequence ID" value="AUR62013878-RA:cds"/>
    <property type="gene ID" value="AUR62013878"/>
</dbReference>
<evidence type="ECO:0000259" key="5">
    <source>
        <dbReference type="PROSITE" id="PS50600"/>
    </source>
</evidence>
<feature type="domain" description="Ubiquitin-like protease family profile" evidence="5">
    <location>
        <begin position="429"/>
        <end position="590"/>
    </location>
</feature>
<dbReference type="InterPro" id="IPR038765">
    <property type="entry name" value="Papain-like_cys_pep_sf"/>
</dbReference>
<keyword evidence="2" id="KW-0645">Protease</keyword>
<evidence type="ECO:0000313" key="7">
    <source>
        <dbReference type="Proteomes" id="UP000596660"/>
    </source>
</evidence>
<dbReference type="SUPFAM" id="SSF54001">
    <property type="entry name" value="Cysteine proteinases"/>
    <property type="match status" value="1"/>
</dbReference>
<dbReference type="Proteomes" id="UP000596660">
    <property type="component" value="Unplaced"/>
</dbReference>
<dbReference type="GO" id="GO:0008234">
    <property type="term" value="F:cysteine-type peptidase activity"/>
    <property type="evidence" value="ECO:0007669"/>
    <property type="project" value="InterPro"/>
</dbReference>
<feature type="region of interest" description="Disordered" evidence="4">
    <location>
        <begin position="647"/>
        <end position="670"/>
    </location>
</feature>
<evidence type="ECO:0000256" key="4">
    <source>
        <dbReference type="SAM" id="MobiDB-lite"/>
    </source>
</evidence>
<dbReference type="AlphaFoldDB" id="A0A803LIT1"/>
<dbReference type="EnsemblPlants" id="AUR62013878-RA">
    <property type="protein sequence ID" value="AUR62013878-RA:cds"/>
    <property type="gene ID" value="AUR62013878"/>
</dbReference>
<evidence type="ECO:0000256" key="1">
    <source>
        <dbReference type="ARBA" id="ARBA00005234"/>
    </source>
</evidence>
<feature type="region of interest" description="Disordered" evidence="4">
    <location>
        <begin position="30"/>
        <end position="65"/>
    </location>
</feature>
<dbReference type="PANTHER" id="PTHR34835:SF34">
    <property type="entry name" value="OS08G0555500 PROTEIN"/>
    <property type="match status" value="1"/>
</dbReference>
<comment type="similarity">
    <text evidence="1">Belongs to the peptidase C48 family.</text>
</comment>
<dbReference type="InterPro" id="IPR003653">
    <property type="entry name" value="Peptidase_C48_C"/>
</dbReference>